<dbReference type="Proteomes" id="UP001157069">
    <property type="component" value="Unassembled WGS sequence"/>
</dbReference>
<evidence type="ECO:0000313" key="3">
    <source>
        <dbReference type="Proteomes" id="UP001157069"/>
    </source>
</evidence>
<feature type="transmembrane region" description="Helical" evidence="1">
    <location>
        <begin position="158"/>
        <end position="179"/>
    </location>
</feature>
<keyword evidence="1" id="KW-0472">Membrane</keyword>
<keyword evidence="1" id="KW-0812">Transmembrane</keyword>
<feature type="transmembrane region" description="Helical" evidence="1">
    <location>
        <begin position="79"/>
        <end position="96"/>
    </location>
</feature>
<organism evidence="2 3">
    <name type="scientific">Homoserinibacter gongjuensis</name>
    <dbReference type="NCBI Taxonomy" id="1162968"/>
    <lineage>
        <taxon>Bacteria</taxon>
        <taxon>Bacillati</taxon>
        <taxon>Actinomycetota</taxon>
        <taxon>Actinomycetes</taxon>
        <taxon>Micrococcales</taxon>
        <taxon>Microbacteriaceae</taxon>
        <taxon>Homoserinibacter</taxon>
    </lineage>
</organism>
<evidence type="ECO:0000256" key="1">
    <source>
        <dbReference type="SAM" id="Phobius"/>
    </source>
</evidence>
<sequence length="211" mass="21793">MTTSSIVHASIWRWRVVDIVTAAVLGVASGVLFWAWGLAWTPLSTLLAFSPGLSGLLAGGWLFAGILGGLVIRKPGAAVFTEVVAATVSALIGTQWGFETLIWGAIEGLGAEIVFAILLYRVWAFWVAPLAGLGAGVAVAILDVNFSSIAGFDPTAKLVYAVSAIVSGVIVGVLSWLAVRALARSGALSRFAAGRRTVAAEAGARRVTSDV</sequence>
<feature type="transmembrane region" description="Helical" evidence="1">
    <location>
        <begin position="130"/>
        <end position="152"/>
    </location>
</feature>
<comment type="caution">
    <text evidence="2">The sequence shown here is derived from an EMBL/GenBank/DDBJ whole genome shotgun (WGS) entry which is preliminary data.</text>
</comment>
<gene>
    <name evidence="2" type="ORF">GCM10025869_01760</name>
</gene>
<protein>
    <submittedName>
        <fullName evidence="2">ABC transporter permease</fullName>
    </submittedName>
</protein>
<keyword evidence="1" id="KW-1133">Transmembrane helix</keyword>
<proteinExistence type="predicted"/>
<evidence type="ECO:0000313" key="2">
    <source>
        <dbReference type="EMBL" id="GMA89647.1"/>
    </source>
</evidence>
<dbReference type="RefSeq" id="WP_284297019.1">
    <property type="nucleotide sequence ID" value="NZ_BSVA01000001.1"/>
</dbReference>
<keyword evidence="3" id="KW-1185">Reference proteome</keyword>
<dbReference type="Pfam" id="PF09819">
    <property type="entry name" value="ABC_cobalt"/>
    <property type="match status" value="1"/>
</dbReference>
<dbReference type="InterPro" id="IPR017195">
    <property type="entry name" value="ABC_thiamin-permease_prd"/>
</dbReference>
<name>A0ABQ6JPI1_9MICO</name>
<feature type="transmembrane region" description="Helical" evidence="1">
    <location>
        <begin position="48"/>
        <end position="72"/>
    </location>
</feature>
<dbReference type="PIRSF" id="PIRSF037394">
    <property type="entry name" value="ABC_thiamine-permease_YkoE_prd"/>
    <property type="match status" value="1"/>
</dbReference>
<accession>A0ABQ6JPI1</accession>
<feature type="transmembrane region" description="Helical" evidence="1">
    <location>
        <begin position="102"/>
        <end position="123"/>
    </location>
</feature>
<dbReference type="EMBL" id="BSVA01000001">
    <property type="protein sequence ID" value="GMA89647.1"/>
    <property type="molecule type" value="Genomic_DNA"/>
</dbReference>
<reference evidence="3" key="1">
    <citation type="journal article" date="2019" name="Int. J. Syst. Evol. Microbiol.">
        <title>The Global Catalogue of Microorganisms (GCM) 10K type strain sequencing project: providing services to taxonomists for standard genome sequencing and annotation.</title>
        <authorList>
            <consortium name="The Broad Institute Genomics Platform"/>
            <consortium name="The Broad Institute Genome Sequencing Center for Infectious Disease"/>
            <person name="Wu L."/>
            <person name="Ma J."/>
        </authorList>
    </citation>
    <scope>NUCLEOTIDE SEQUENCE [LARGE SCALE GENOMIC DNA]</scope>
    <source>
        <strain evidence="3">NBRC 108755</strain>
    </source>
</reference>
<feature type="transmembrane region" description="Helical" evidence="1">
    <location>
        <begin position="12"/>
        <end position="36"/>
    </location>
</feature>